<dbReference type="Gene3D" id="3.20.20.70">
    <property type="entry name" value="Aldolase class I"/>
    <property type="match status" value="1"/>
</dbReference>
<evidence type="ECO:0000256" key="9">
    <source>
        <dbReference type="ARBA" id="ARBA00023239"/>
    </source>
</evidence>
<dbReference type="CTD" id="210"/>
<evidence type="ECO:0000256" key="5">
    <source>
        <dbReference type="ARBA" id="ARBA00020771"/>
    </source>
</evidence>
<dbReference type="OrthoDB" id="1530at2759"/>
<feature type="binding site" evidence="16">
    <location>
        <position position="126"/>
    </location>
    <ligand>
        <name>Zn(2+)</name>
        <dbReference type="ChEBI" id="CHEBI:29105"/>
        <label>1</label>
        <note>catalytic</note>
    </ligand>
</feature>
<dbReference type="GeneID" id="119734445"/>
<dbReference type="EC" id="4.2.1.24" evidence="4 17"/>
<sequence length="333" mass="36171">MMFTPTQNHILHSSTHHEILRTWESGNVHVNASNLIYPIFITDNENAVEPIDSLPGQSRYGVNRLGEFLEPLIKKGLKSVLLFGVPTNLPKDSRGQKADQKDSPVVQGIKKIRGLFPSLLVCCDVCLCAYTDHGHCGILSPDGSIDNKASISRLSEVALAYAVAGCQVVAPSDMMDGRVGAIKQTLVRNHLQGKVAVMSYSAKFASSFYGPFRSAAKSAPSFGDRKCYQLPPGSKGLASRAVDRDVAEGADILMVKPGMPYLDVVKQTKDKYPEIPLAIYHVSGEYAMLYHASQAGALDLKSAVLESLTGMRRAGADIIITYFVPQLLDWMAS</sequence>
<dbReference type="PANTHER" id="PTHR11458:SF0">
    <property type="entry name" value="DELTA-AMINOLEVULINIC ACID DEHYDRATASE"/>
    <property type="match status" value="1"/>
</dbReference>
<evidence type="ECO:0000256" key="1">
    <source>
        <dbReference type="ARBA" id="ARBA00001947"/>
    </source>
</evidence>
<comment type="similarity">
    <text evidence="3 18">Belongs to the ALAD family.</text>
</comment>
<dbReference type="Pfam" id="PF00490">
    <property type="entry name" value="ALAD"/>
    <property type="match status" value="1"/>
</dbReference>
<evidence type="ECO:0000256" key="16">
    <source>
        <dbReference type="PIRSR" id="PIRSR001415-4"/>
    </source>
</evidence>
<dbReference type="PIRSF" id="PIRSF001415">
    <property type="entry name" value="Porphbilin_synth"/>
    <property type="match status" value="1"/>
</dbReference>
<evidence type="ECO:0000256" key="11">
    <source>
        <dbReference type="ARBA" id="ARBA00025628"/>
    </source>
</evidence>
<evidence type="ECO:0000256" key="13">
    <source>
        <dbReference type="ARBA" id="ARBA00047651"/>
    </source>
</evidence>
<feature type="binding site" evidence="16">
    <location>
        <position position="128"/>
    </location>
    <ligand>
        <name>Zn(2+)</name>
        <dbReference type="ChEBI" id="CHEBI:29105"/>
        <label>1</label>
        <note>catalytic</note>
    </ligand>
</feature>
<evidence type="ECO:0000256" key="14">
    <source>
        <dbReference type="PIRSR" id="PIRSR001415-1"/>
    </source>
</evidence>
<protein>
    <recommendedName>
        <fullName evidence="5 17">Delta-aminolevulinic acid dehydratase</fullName>
        <ecNumber evidence="4 17">4.2.1.24</ecNumber>
    </recommendedName>
</protein>
<feature type="binding site" evidence="15">
    <location>
        <position position="213"/>
    </location>
    <ligand>
        <name>5-aminolevulinate</name>
        <dbReference type="ChEBI" id="CHEBI:356416"/>
        <label>1</label>
    </ligand>
</feature>
<keyword evidence="6" id="KW-0479">Metal-binding</keyword>
<comment type="cofactor">
    <cofactor evidence="1">
        <name>Zn(2+)</name>
        <dbReference type="ChEBI" id="CHEBI:29105"/>
    </cofactor>
</comment>
<keyword evidence="20" id="KW-1185">Reference proteome</keyword>
<feature type="binding site" evidence="15">
    <location>
        <position position="225"/>
    </location>
    <ligand>
        <name>5-aminolevulinate</name>
        <dbReference type="ChEBI" id="CHEBI:356416"/>
        <label>1</label>
    </ligand>
</feature>
<proteinExistence type="inferred from homology"/>
<dbReference type="GO" id="GO:0006783">
    <property type="term" value="P:heme biosynthetic process"/>
    <property type="evidence" value="ECO:0007669"/>
    <property type="project" value="UniProtKB-KW"/>
</dbReference>
<evidence type="ECO:0000256" key="2">
    <source>
        <dbReference type="ARBA" id="ARBA00004694"/>
    </source>
</evidence>
<dbReference type="PRINTS" id="PR00144">
    <property type="entry name" value="DALDHYDRTASE"/>
</dbReference>
<dbReference type="InterPro" id="IPR030656">
    <property type="entry name" value="ALAD_AS"/>
</dbReference>
<evidence type="ECO:0000313" key="20">
    <source>
        <dbReference type="Proteomes" id="UP000887568"/>
    </source>
</evidence>
<feature type="binding site" evidence="15">
    <location>
        <position position="283"/>
    </location>
    <ligand>
        <name>5-aminolevulinate</name>
        <dbReference type="ChEBI" id="CHEBI:356416"/>
        <label>2</label>
    </ligand>
</feature>
<dbReference type="FunFam" id="3.20.20.70:FF:000048">
    <property type="entry name" value="Delta-aminolevulinic acid dehydratase"/>
    <property type="match status" value="1"/>
</dbReference>
<keyword evidence="9 17" id="KW-0456">Lyase</keyword>
<keyword evidence="10 17" id="KW-0627">Porphyrin biosynthesis</keyword>
<evidence type="ECO:0000256" key="8">
    <source>
        <dbReference type="ARBA" id="ARBA00023133"/>
    </source>
</evidence>
<dbReference type="SUPFAM" id="SSF51569">
    <property type="entry name" value="Aldolase"/>
    <property type="match status" value="1"/>
</dbReference>
<dbReference type="RefSeq" id="XP_038063876.1">
    <property type="nucleotide sequence ID" value="XM_038207948.1"/>
</dbReference>
<evidence type="ECO:0000256" key="17">
    <source>
        <dbReference type="RuleBase" id="RU000515"/>
    </source>
</evidence>
<comment type="function">
    <text evidence="11">Catalyzes an early step in the biosynthesis of tetrapyrroles. Binds two molecules of 5-aminolevulinate per subunit, each at a distinct site, and catalyzes their condensation to form porphobilinogen.</text>
</comment>
<evidence type="ECO:0000313" key="19">
    <source>
        <dbReference type="EnsemblMetazoa" id="XP_038063876.1"/>
    </source>
</evidence>
<dbReference type="SMART" id="SM01004">
    <property type="entry name" value="ALAD"/>
    <property type="match status" value="1"/>
</dbReference>
<dbReference type="PROSITE" id="PS00169">
    <property type="entry name" value="D_ALA_DEHYDRATASE"/>
    <property type="match status" value="1"/>
</dbReference>
<dbReference type="GO" id="GO:0004655">
    <property type="term" value="F:porphobilinogen synthase activity"/>
    <property type="evidence" value="ECO:0007669"/>
    <property type="project" value="UniProtKB-EC"/>
</dbReference>
<feature type="binding site" evidence="15">
    <location>
        <position position="322"/>
    </location>
    <ligand>
        <name>5-aminolevulinate</name>
        <dbReference type="ChEBI" id="CHEBI:356416"/>
        <label>2</label>
    </ligand>
</feature>
<evidence type="ECO:0000256" key="12">
    <source>
        <dbReference type="ARBA" id="ARBA00025861"/>
    </source>
</evidence>
<dbReference type="GO" id="GO:0008270">
    <property type="term" value="F:zinc ion binding"/>
    <property type="evidence" value="ECO:0007669"/>
    <property type="project" value="TreeGrafter"/>
</dbReference>
<dbReference type="Proteomes" id="UP000887568">
    <property type="component" value="Unplaced"/>
</dbReference>
<name>A0A914AJZ2_PATMI</name>
<evidence type="ECO:0000256" key="18">
    <source>
        <dbReference type="RuleBase" id="RU004161"/>
    </source>
</evidence>
<comment type="subunit">
    <text evidence="12">Homooctamer; active form. Homohexamer; low activity form.</text>
</comment>
<dbReference type="AlphaFoldDB" id="A0A914AJZ2"/>
<feature type="binding site" evidence="16">
    <location>
        <position position="135"/>
    </location>
    <ligand>
        <name>Zn(2+)</name>
        <dbReference type="ChEBI" id="CHEBI:29105"/>
        <label>2</label>
    </ligand>
</feature>
<dbReference type="InterPro" id="IPR001731">
    <property type="entry name" value="ALAD"/>
</dbReference>
<comment type="catalytic activity">
    <reaction evidence="13 17">
        <text>2 5-aminolevulinate = porphobilinogen + 2 H2O + H(+)</text>
        <dbReference type="Rhea" id="RHEA:24064"/>
        <dbReference type="ChEBI" id="CHEBI:15377"/>
        <dbReference type="ChEBI" id="CHEBI:15378"/>
        <dbReference type="ChEBI" id="CHEBI:58126"/>
        <dbReference type="ChEBI" id="CHEBI:356416"/>
        <dbReference type="EC" id="4.2.1.24"/>
    </reaction>
</comment>
<keyword evidence="7" id="KW-0862">Zinc</keyword>
<feature type="active site" description="Schiff-base intermediate with substrate" evidence="14">
    <location>
        <position position="256"/>
    </location>
</feature>
<evidence type="ECO:0000256" key="6">
    <source>
        <dbReference type="ARBA" id="ARBA00022723"/>
    </source>
</evidence>
<dbReference type="OMA" id="YQMDYAN"/>
<evidence type="ECO:0000256" key="7">
    <source>
        <dbReference type="ARBA" id="ARBA00022833"/>
    </source>
</evidence>
<evidence type="ECO:0000256" key="4">
    <source>
        <dbReference type="ARBA" id="ARBA00012053"/>
    </source>
</evidence>
<dbReference type="EnsemblMetazoa" id="XM_038207948.1">
    <property type="protein sequence ID" value="XP_038063876.1"/>
    <property type="gene ID" value="LOC119734445"/>
</dbReference>
<dbReference type="CDD" id="cd04824">
    <property type="entry name" value="eu_ALAD_PBGS_cysteine_rich"/>
    <property type="match status" value="1"/>
</dbReference>
<dbReference type="PANTHER" id="PTHR11458">
    <property type="entry name" value="DELTA-AMINOLEVULINIC ACID DEHYDRATASE"/>
    <property type="match status" value="1"/>
</dbReference>
<feature type="active site" description="Schiff-base intermediate with substrate" evidence="14">
    <location>
        <position position="203"/>
    </location>
</feature>
<evidence type="ECO:0000256" key="15">
    <source>
        <dbReference type="PIRSR" id="PIRSR001415-2"/>
    </source>
</evidence>
<feature type="binding site" evidence="16">
    <location>
        <position position="227"/>
    </location>
    <ligand>
        <name>Zn(2+)</name>
        <dbReference type="ChEBI" id="CHEBI:29105"/>
        <label>2</label>
    </ligand>
</feature>
<dbReference type="NCBIfam" id="NF006762">
    <property type="entry name" value="PRK09283.1"/>
    <property type="match status" value="1"/>
</dbReference>
<dbReference type="InterPro" id="IPR013785">
    <property type="entry name" value="Aldolase_TIM"/>
</dbReference>
<feature type="binding site" evidence="16">
    <location>
        <position position="136"/>
    </location>
    <ligand>
        <name>Zn(2+)</name>
        <dbReference type="ChEBI" id="CHEBI:29105"/>
        <label>1</label>
        <note>catalytic</note>
    </ligand>
</feature>
<reference evidence="19" key="1">
    <citation type="submission" date="2022-11" db="UniProtKB">
        <authorList>
            <consortium name="EnsemblMetazoa"/>
        </authorList>
    </citation>
    <scope>IDENTIFICATION</scope>
</reference>
<organism evidence="19 20">
    <name type="scientific">Patiria miniata</name>
    <name type="common">Bat star</name>
    <name type="synonym">Asterina miniata</name>
    <dbReference type="NCBI Taxonomy" id="46514"/>
    <lineage>
        <taxon>Eukaryota</taxon>
        <taxon>Metazoa</taxon>
        <taxon>Echinodermata</taxon>
        <taxon>Eleutherozoa</taxon>
        <taxon>Asterozoa</taxon>
        <taxon>Asteroidea</taxon>
        <taxon>Valvatacea</taxon>
        <taxon>Valvatida</taxon>
        <taxon>Asterinidae</taxon>
        <taxon>Patiria</taxon>
    </lineage>
</organism>
<evidence type="ECO:0000256" key="3">
    <source>
        <dbReference type="ARBA" id="ARBA00008055"/>
    </source>
</evidence>
<comment type="pathway">
    <text evidence="2">Porphyrin-containing compound metabolism; protoporphyrin-IX biosynthesis; coproporphyrinogen-III from 5-aminolevulinate: step 1/4.</text>
</comment>
<dbReference type="GO" id="GO:0005829">
    <property type="term" value="C:cytosol"/>
    <property type="evidence" value="ECO:0007669"/>
    <property type="project" value="TreeGrafter"/>
</dbReference>
<evidence type="ECO:0000256" key="10">
    <source>
        <dbReference type="ARBA" id="ARBA00023244"/>
    </source>
</evidence>
<keyword evidence="8" id="KW-0350">Heme biosynthesis</keyword>
<accession>A0A914AJZ2</accession>